<dbReference type="InterPro" id="IPR036380">
    <property type="entry name" value="Isochorismatase-like_sf"/>
</dbReference>
<dbReference type="OrthoDB" id="257098at2"/>
<sequence>MTKTNPALLVMDIQNGIVSRYAEKPEALAPFQKSVEAARKAGIPVVFVRVAFRDGFPEVSSANKMFSAIKNQGGMTEAEWATQIHESVAPRENEPLVTKRRVSAFTGSDLEVVLRARGINELILTGVATSGVVLSTLREAADKDYHLKVLSDACMDGDAEVHRVLTEKVFPRQADVMTVDEWISSVNE</sequence>
<evidence type="ECO:0000313" key="5">
    <source>
        <dbReference type="Proteomes" id="UP000037558"/>
    </source>
</evidence>
<evidence type="ECO:0000256" key="2">
    <source>
        <dbReference type="ARBA" id="ARBA00022801"/>
    </source>
</evidence>
<name>A0A0M0L4S1_9BACI</name>
<feature type="domain" description="Isochorismatase-like" evidence="3">
    <location>
        <begin position="7"/>
        <end position="181"/>
    </location>
</feature>
<keyword evidence="2" id="KW-0378">Hydrolase</keyword>
<evidence type="ECO:0000259" key="3">
    <source>
        <dbReference type="Pfam" id="PF00857"/>
    </source>
</evidence>
<keyword evidence="5" id="KW-1185">Reference proteome</keyword>
<dbReference type="Pfam" id="PF00857">
    <property type="entry name" value="Isochorismatase"/>
    <property type="match status" value="1"/>
</dbReference>
<evidence type="ECO:0000313" key="4">
    <source>
        <dbReference type="EMBL" id="KOO46065.1"/>
    </source>
</evidence>
<dbReference type="InterPro" id="IPR000868">
    <property type="entry name" value="Isochorismatase-like_dom"/>
</dbReference>
<accession>A0A0M0L4S1</accession>
<dbReference type="CDD" id="cd00431">
    <property type="entry name" value="cysteine_hydrolases"/>
    <property type="match status" value="1"/>
</dbReference>
<dbReference type="EMBL" id="LILC01000013">
    <property type="protein sequence ID" value="KOO46065.1"/>
    <property type="molecule type" value="Genomic_DNA"/>
</dbReference>
<dbReference type="InterPro" id="IPR050272">
    <property type="entry name" value="Isochorismatase-like_hydrls"/>
</dbReference>
<dbReference type="PANTHER" id="PTHR43540">
    <property type="entry name" value="PEROXYUREIDOACRYLATE/UREIDOACRYLATE AMIDOHYDROLASE-RELATED"/>
    <property type="match status" value="1"/>
</dbReference>
<dbReference type="GO" id="GO:0016787">
    <property type="term" value="F:hydrolase activity"/>
    <property type="evidence" value="ECO:0007669"/>
    <property type="project" value="UniProtKB-KW"/>
</dbReference>
<dbReference type="RefSeq" id="WP_053401129.1">
    <property type="nucleotide sequence ID" value="NZ_JAMAUM010000005.1"/>
</dbReference>
<reference evidence="5" key="1">
    <citation type="submission" date="2015-08" db="EMBL/GenBank/DDBJ databases">
        <title>Fjat-14210 dsm16467.</title>
        <authorList>
            <person name="Liu B."/>
            <person name="Wang J."/>
            <person name="Zhu Y."/>
            <person name="Liu G."/>
            <person name="Chen Q."/>
            <person name="Chen Z."/>
            <person name="Lan J."/>
            <person name="Che J."/>
            <person name="Ge C."/>
            <person name="Shi H."/>
            <person name="Pan Z."/>
            <person name="Liu X."/>
        </authorList>
    </citation>
    <scope>NUCLEOTIDE SEQUENCE [LARGE SCALE GENOMIC DNA]</scope>
    <source>
        <strain evidence="5">DSM 16467</strain>
    </source>
</reference>
<evidence type="ECO:0000256" key="1">
    <source>
        <dbReference type="ARBA" id="ARBA00006336"/>
    </source>
</evidence>
<dbReference type="Proteomes" id="UP000037558">
    <property type="component" value="Unassembled WGS sequence"/>
</dbReference>
<dbReference type="Gene3D" id="3.40.50.850">
    <property type="entry name" value="Isochorismatase-like"/>
    <property type="match status" value="1"/>
</dbReference>
<dbReference type="AlphaFoldDB" id="A0A0M0L4S1"/>
<comment type="caution">
    <text evidence="4">The sequence shown here is derived from an EMBL/GenBank/DDBJ whole genome shotgun (WGS) entry which is preliminary data.</text>
</comment>
<protein>
    <submittedName>
        <fullName evidence="4">Isochorismatase</fullName>
    </submittedName>
</protein>
<proteinExistence type="inferred from homology"/>
<organism evidence="4 5">
    <name type="scientific">Priestia koreensis</name>
    <dbReference type="NCBI Taxonomy" id="284581"/>
    <lineage>
        <taxon>Bacteria</taxon>
        <taxon>Bacillati</taxon>
        <taxon>Bacillota</taxon>
        <taxon>Bacilli</taxon>
        <taxon>Bacillales</taxon>
        <taxon>Bacillaceae</taxon>
        <taxon>Priestia</taxon>
    </lineage>
</organism>
<dbReference type="SUPFAM" id="SSF52499">
    <property type="entry name" value="Isochorismatase-like hydrolases"/>
    <property type="match status" value="1"/>
</dbReference>
<comment type="similarity">
    <text evidence="1">Belongs to the isochorismatase family.</text>
</comment>
<dbReference type="STRING" id="284581.AMD01_09310"/>
<dbReference type="PANTHER" id="PTHR43540:SF1">
    <property type="entry name" value="ISOCHORISMATASE HYDROLASE"/>
    <property type="match status" value="1"/>
</dbReference>
<gene>
    <name evidence="4" type="ORF">AMD01_09310</name>
</gene>
<dbReference type="PATRIC" id="fig|284581.3.peg.1931"/>